<organism evidence="2">
    <name type="scientific">Oppiella nova</name>
    <dbReference type="NCBI Taxonomy" id="334625"/>
    <lineage>
        <taxon>Eukaryota</taxon>
        <taxon>Metazoa</taxon>
        <taxon>Ecdysozoa</taxon>
        <taxon>Arthropoda</taxon>
        <taxon>Chelicerata</taxon>
        <taxon>Arachnida</taxon>
        <taxon>Acari</taxon>
        <taxon>Acariformes</taxon>
        <taxon>Sarcoptiformes</taxon>
        <taxon>Oribatida</taxon>
        <taxon>Brachypylina</taxon>
        <taxon>Oppioidea</taxon>
        <taxon>Oppiidae</taxon>
        <taxon>Oppiella</taxon>
    </lineage>
</organism>
<protein>
    <submittedName>
        <fullName evidence="2">Uncharacterized protein</fullName>
    </submittedName>
</protein>
<name>A0A7R9QR75_9ACAR</name>
<feature type="region of interest" description="Disordered" evidence="1">
    <location>
        <begin position="1"/>
        <end position="56"/>
    </location>
</feature>
<reference evidence="2" key="1">
    <citation type="submission" date="2020-11" db="EMBL/GenBank/DDBJ databases">
        <authorList>
            <person name="Tran Van P."/>
        </authorList>
    </citation>
    <scope>NUCLEOTIDE SEQUENCE</scope>
</reference>
<evidence type="ECO:0000313" key="3">
    <source>
        <dbReference type="Proteomes" id="UP000728032"/>
    </source>
</evidence>
<evidence type="ECO:0000313" key="2">
    <source>
        <dbReference type="EMBL" id="CAD7654796.1"/>
    </source>
</evidence>
<dbReference type="EMBL" id="CAJPVJ010008517">
    <property type="protein sequence ID" value="CAG2171983.1"/>
    <property type="molecule type" value="Genomic_DNA"/>
</dbReference>
<dbReference type="Proteomes" id="UP000728032">
    <property type="component" value="Unassembled WGS sequence"/>
</dbReference>
<proteinExistence type="predicted"/>
<dbReference type="EMBL" id="OC923342">
    <property type="protein sequence ID" value="CAD7654796.1"/>
    <property type="molecule type" value="Genomic_DNA"/>
</dbReference>
<keyword evidence="3" id="KW-1185">Reference proteome</keyword>
<dbReference type="AlphaFoldDB" id="A0A7R9QR75"/>
<accession>A0A7R9QR75</accession>
<feature type="compositionally biased region" description="Low complexity" evidence="1">
    <location>
        <begin position="31"/>
        <end position="48"/>
    </location>
</feature>
<sequence length="101" mass="11302">MRFGRGGHNIMHFGKRTQESIGGEDSGLEGSDTSNDLDSSDANSDQLDTTSYDTKPFSVGQRSVRTRYFIPHAFIASLYTHPRPFLKKAAESRDNVFMHFG</sequence>
<gene>
    <name evidence="2" type="ORF">ONB1V03_LOCUS11441</name>
</gene>
<evidence type="ECO:0000256" key="1">
    <source>
        <dbReference type="SAM" id="MobiDB-lite"/>
    </source>
</evidence>